<organism evidence="1 2">
    <name type="scientific">Clostridium saudiense</name>
    <dbReference type="NCBI Taxonomy" id="1414720"/>
    <lineage>
        <taxon>Bacteria</taxon>
        <taxon>Bacillati</taxon>
        <taxon>Bacillota</taxon>
        <taxon>Clostridia</taxon>
        <taxon>Eubacteriales</taxon>
        <taxon>Clostridiaceae</taxon>
        <taxon>Clostridium</taxon>
    </lineage>
</organism>
<proteinExistence type="predicted"/>
<protein>
    <submittedName>
        <fullName evidence="1">Cytidine deaminase</fullName>
    </submittedName>
</protein>
<dbReference type="Gene3D" id="3.40.140.10">
    <property type="entry name" value="Cytidine Deaminase, domain 2"/>
    <property type="match status" value="1"/>
</dbReference>
<gene>
    <name evidence="1" type="ORF">H6A19_17045</name>
</gene>
<accession>A0ABS2FM96</accession>
<comment type="caution">
    <text evidence="1">The sequence shown here is derived from an EMBL/GenBank/DDBJ whole genome shotgun (WGS) entry which is preliminary data.</text>
</comment>
<evidence type="ECO:0000313" key="1">
    <source>
        <dbReference type="EMBL" id="MBM6821013.1"/>
    </source>
</evidence>
<keyword evidence="2" id="KW-1185">Reference proteome</keyword>
<feature type="non-terminal residue" evidence="1">
    <location>
        <position position="1"/>
    </location>
</feature>
<dbReference type="Proteomes" id="UP000767334">
    <property type="component" value="Unassembled WGS sequence"/>
</dbReference>
<dbReference type="EMBL" id="JACJLL010000271">
    <property type="protein sequence ID" value="MBM6821013.1"/>
    <property type="molecule type" value="Genomic_DNA"/>
</dbReference>
<dbReference type="InterPro" id="IPR016193">
    <property type="entry name" value="Cytidine_deaminase-like"/>
</dbReference>
<dbReference type="SUPFAM" id="SSF53927">
    <property type="entry name" value="Cytidine deaminase-like"/>
    <property type="match status" value="1"/>
</dbReference>
<reference evidence="1 2" key="1">
    <citation type="journal article" date="2021" name="Sci. Rep.">
        <title>The distribution of antibiotic resistance genes in chicken gut microbiota commensals.</title>
        <authorList>
            <person name="Juricova H."/>
            <person name="Matiasovicova J."/>
            <person name="Kubasova T."/>
            <person name="Cejkova D."/>
            <person name="Rychlik I."/>
        </authorList>
    </citation>
    <scope>NUCLEOTIDE SEQUENCE [LARGE SCALE GENOMIC DNA]</scope>
    <source>
        <strain evidence="1 2">An435</strain>
    </source>
</reference>
<sequence>RDKAPYGGGSGMPCGACREFLMQLSEKNKKIEIMVYYDNREIIKLEDLISNWWGDERYTNDSLEK</sequence>
<name>A0ABS2FM96_9CLOT</name>
<evidence type="ECO:0000313" key="2">
    <source>
        <dbReference type="Proteomes" id="UP000767334"/>
    </source>
</evidence>